<evidence type="ECO:0000313" key="3">
    <source>
        <dbReference type="Proteomes" id="UP000800235"/>
    </source>
</evidence>
<dbReference type="EMBL" id="MU007052">
    <property type="protein sequence ID" value="KAF2428889.1"/>
    <property type="molecule type" value="Genomic_DNA"/>
</dbReference>
<reference evidence="2" key="1">
    <citation type="journal article" date="2020" name="Stud. Mycol.">
        <title>101 Dothideomycetes genomes: a test case for predicting lifestyles and emergence of pathogens.</title>
        <authorList>
            <person name="Haridas S."/>
            <person name="Albert R."/>
            <person name="Binder M."/>
            <person name="Bloem J."/>
            <person name="Labutti K."/>
            <person name="Salamov A."/>
            <person name="Andreopoulos B."/>
            <person name="Baker S."/>
            <person name="Barry K."/>
            <person name="Bills G."/>
            <person name="Bluhm B."/>
            <person name="Cannon C."/>
            <person name="Castanera R."/>
            <person name="Culley D."/>
            <person name="Daum C."/>
            <person name="Ezra D."/>
            <person name="Gonzalez J."/>
            <person name="Henrissat B."/>
            <person name="Kuo A."/>
            <person name="Liang C."/>
            <person name="Lipzen A."/>
            <person name="Lutzoni F."/>
            <person name="Magnuson J."/>
            <person name="Mondo S."/>
            <person name="Nolan M."/>
            <person name="Ohm R."/>
            <person name="Pangilinan J."/>
            <person name="Park H.-J."/>
            <person name="Ramirez L."/>
            <person name="Alfaro M."/>
            <person name="Sun H."/>
            <person name="Tritt A."/>
            <person name="Yoshinaga Y."/>
            <person name="Zwiers L.-H."/>
            <person name="Turgeon B."/>
            <person name="Goodwin S."/>
            <person name="Spatafora J."/>
            <person name="Crous P."/>
            <person name="Grigoriev I."/>
        </authorList>
    </citation>
    <scope>NUCLEOTIDE SEQUENCE</scope>
    <source>
        <strain evidence="2">CBS 130266</strain>
    </source>
</reference>
<keyword evidence="3" id="KW-1185">Reference proteome</keyword>
<evidence type="ECO:0000313" key="2">
    <source>
        <dbReference type="EMBL" id="KAF2428889.1"/>
    </source>
</evidence>
<accession>A0A9P4NN65</accession>
<gene>
    <name evidence="2" type="ORF">EJ08DRAFT_671311</name>
</gene>
<dbReference type="GO" id="GO:0005743">
    <property type="term" value="C:mitochondrial inner membrane"/>
    <property type="evidence" value="ECO:0007669"/>
    <property type="project" value="TreeGrafter"/>
</dbReference>
<dbReference type="Pfam" id="PF05176">
    <property type="entry name" value="ATP-synt_10"/>
    <property type="match status" value="1"/>
</dbReference>
<dbReference type="Proteomes" id="UP000800235">
    <property type="component" value="Unassembled WGS sequence"/>
</dbReference>
<dbReference type="InterPro" id="IPR007849">
    <property type="entry name" value="ATP10"/>
</dbReference>
<dbReference type="AlphaFoldDB" id="A0A9P4NN65"/>
<dbReference type="PANTHER" id="PTHR28106">
    <property type="entry name" value="MITOCHONDRIAL ATPASE COMPLEX SUBUNIT ATP10"/>
    <property type="match status" value="1"/>
</dbReference>
<comment type="caution">
    <text evidence="2">The sequence shown here is derived from an EMBL/GenBank/DDBJ whole genome shotgun (WGS) entry which is preliminary data.</text>
</comment>
<feature type="region of interest" description="Disordered" evidence="1">
    <location>
        <begin position="33"/>
        <end position="57"/>
    </location>
</feature>
<dbReference type="PANTHER" id="PTHR28106:SF1">
    <property type="entry name" value="MITOCHONDRIAL ATPASE COMPLEX SUBUNIT ATP10"/>
    <property type="match status" value="1"/>
</dbReference>
<dbReference type="GO" id="GO:0033615">
    <property type="term" value="P:mitochondrial proton-transporting ATP synthase complex assembly"/>
    <property type="evidence" value="ECO:0007669"/>
    <property type="project" value="TreeGrafter"/>
</dbReference>
<name>A0A9P4NN65_9PEZI</name>
<organism evidence="2 3">
    <name type="scientific">Tothia fuscella</name>
    <dbReference type="NCBI Taxonomy" id="1048955"/>
    <lineage>
        <taxon>Eukaryota</taxon>
        <taxon>Fungi</taxon>
        <taxon>Dikarya</taxon>
        <taxon>Ascomycota</taxon>
        <taxon>Pezizomycotina</taxon>
        <taxon>Dothideomycetes</taxon>
        <taxon>Pleosporomycetidae</taxon>
        <taxon>Venturiales</taxon>
        <taxon>Cylindrosympodiaceae</taxon>
        <taxon>Tothia</taxon>
    </lineage>
</organism>
<protein>
    <submittedName>
        <fullName evidence="2">Uncharacterized protein</fullName>
    </submittedName>
</protein>
<proteinExistence type="predicted"/>
<feature type="compositionally biased region" description="Polar residues" evidence="1">
    <location>
        <begin position="33"/>
        <end position="43"/>
    </location>
</feature>
<dbReference type="OrthoDB" id="17089at2759"/>
<sequence>MKPSQLLLLRSLAFNTPLRTCNSCLRRQFQTLQPLKKQQSKEQPTPAKRLQNLPEDPKDFVLQPLGRPIGSPFAPLPGDNDPIDHRPFQQRKADFTNYDKHLERRKELVQKASKPYFRDWKNLKYANGKGWIANDRLWKGSLSLWMPNLRGRTLDQAGDVAERVGGLRDTCAAMRGKISVVGIFSRTWAENQVITFLGDGNPELKALIEGSGGRAQVVEINVEQSKLSRAILRVFGEGSLRSARRPEDWRNYFFLTEIPDGVKECIGVTNGSAGYVYLVDTECRIRWAGSGDANDQEKQTLVKGLRKLIDERKSAFETTVTGGTDGKRLKN</sequence>
<evidence type="ECO:0000256" key="1">
    <source>
        <dbReference type="SAM" id="MobiDB-lite"/>
    </source>
</evidence>